<evidence type="ECO:0000256" key="2">
    <source>
        <dbReference type="ARBA" id="ARBA00004236"/>
    </source>
</evidence>
<dbReference type="OrthoDB" id="1912323at2759"/>
<feature type="compositionally biased region" description="Basic and acidic residues" evidence="10">
    <location>
        <begin position="129"/>
        <end position="141"/>
    </location>
</feature>
<feature type="transmembrane region" description="Helical" evidence="11">
    <location>
        <begin position="299"/>
        <end position="317"/>
    </location>
</feature>
<reference evidence="13" key="1">
    <citation type="submission" date="2025-08" db="UniProtKB">
        <authorList>
            <consortium name="RefSeq"/>
        </authorList>
    </citation>
    <scope>IDENTIFICATION</scope>
    <source>
        <strain evidence="13">OHB3-1</strain>
    </source>
</reference>
<evidence type="ECO:0000256" key="7">
    <source>
        <dbReference type="ARBA" id="ARBA00022989"/>
    </source>
</evidence>
<evidence type="ECO:0000256" key="11">
    <source>
        <dbReference type="SAM" id="Phobius"/>
    </source>
</evidence>
<feature type="transmembrane region" description="Helical" evidence="11">
    <location>
        <begin position="480"/>
        <end position="504"/>
    </location>
</feature>
<dbReference type="GeneID" id="111020392"/>
<keyword evidence="12" id="KW-1185">Reference proteome</keyword>
<dbReference type="CDD" id="cd09323">
    <property type="entry name" value="TDT_SLAC1_like"/>
    <property type="match status" value="1"/>
</dbReference>
<dbReference type="Gene3D" id="1.50.10.150">
    <property type="entry name" value="Voltage-dependent anion channel"/>
    <property type="match status" value="1"/>
</dbReference>
<proteinExistence type="inferred from homology"/>
<feature type="transmembrane region" description="Helical" evidence="11">
    <location>
        <begin position="273"/>
        <end position="293"/>
    </location>
</feature>
<evidence type="ECO:0000313" key="12">
    <source>
        <dbReference type="Proteomes" id="UP000504603"/>
    </source>
</evidence>
<evidence type="ECO:0000256" key="1">
    <source>
        <dbReference type="ARBA" id="ARBA00004127"/>
    </source>
</evidence>
<comment type="similarity">
    <text evidence="3">Belongs to the SLAC1 S-type anion channel family.</text>
</comment>
<keyword evidence="6 11" id="KW-0812">Transmembrane</keyword>
<comment type="subcellular location">
    <subcellularLocation>
        <location evidence="2">Cell membrane</location>
    </subcellularLocation>
    <subcellularLocation>
        <location evidence="1">Endomembrane system</location>
        <topology evidence="1">Multi-pass membrane protein</topology>
    </subcellularLocation>
</comment>
<evidence type="ECO:0000256" key="9">
    <source>
        <dbReference type="ARBA" id="ARBA00023136"/>
    </source>
</evidence>
<gene>
    <name evidence="13" type="primary">LOC111020392</name>
</gene>
<evidence type="ECO:0000256" key="3">
    <source>
        <dbReference type="ARBA" id="ARBA00007808"/>
    </source>
</evidence>
<feature type="transmembrane region" description="Helical" evidence="11">
    <location>
        <begin position="361"/>
        <end position="381"/>
    </location>
</feature>
<feature type="region of interest" description="Disordered" evidence="10">
    <location>
        <begin position="1"/>
        <end position="84"/>
    </location>
</feature>
<evidence type="ECO:0000256" key="10">
    <source>
        <dbReference type="SAM" id="MobiDB-lite"/>
    </source>
</evidence>
<name>A0A6J1DEU0_MOMCH</name>
<feature type="transmembrane region" description="Helical" evidence="11">
    <location>
        <begin position="233"/>
        <end position="252"/>
    </location>
</feature>
<feature type="transmembrane region" description="Helical" evidence="11">
    <location>
        <begin position="191"/>
        <end position="213"/>
    </location>
</feature>
<sequence>MDKKQTPLPISHSTPHFVDIPEEEEEEEHVGPKAAPASAEAPERRLKIKHNRLRPPPPRQERSFGRQVSLETGLDRDSKGKGIERMALPRSGRSFGGFDSTNIEGRKANFSIFRTKSTLSKQNSSLPSKKLDQRDPMESQRTHGSSEGINDESVNKSVPVGRYFAALRGPELDQVKDYEDILLPKDEKWPFLLRFPIGCFGICLGLSSQAVLWRALSTSPATAFLHVTPFLNLAIWLLAATALLAVSLTYILKCIFYFEAVKREYFHPVRVNFFFAPWVVCMFLAISAPPSLVSEPLHPAIWCAFMGPYFLLELKIYGQWLSGGKRRLCKVVNPSSHLSVVGNFVGAILAAKCRWLEAAKFLWSVGFAHYLVVFVTLYQRLPTSEALPKELHPVYSMFIAAPSAASIAWQTIYGDFDGLSRTCFFIALFLYISLVVRINFFTGFRFSVAWWSYTFPMTTASVATIKYAELVPTVVSKVLALTLSFMSSAMVSLLFVSTLLHAFLWKTLFPNDLAIAITKRRLINKDRRPFKKAYDLKRWTKQALTKHKDHFDPQNEAF</sequence>
<keyword evidence="4" id="KW-0813">Transport</keyword>
<keyword evidence="9 11" id="KW-0472">Membrane</keyword>
<dbReference type="GO" id="GO:0008308">
    <property type="term" value="F:voltage-gated monoatomic anion channel activity"/>
    <property type="evidence" value="ECO:0007669"/>
    <property type="project" value="InterPro"/>
</dbReference>
<dbReference type="Pfam" id="PF03595">
    <property type="entry name" value="SLAC1"/>
    <property type="match status" value="1"/>
</dbReference>
<organism evidence="12 13">
    <name type="scientific">Momordica charantia</name>
    <name type="common">Bitter gourd</name>
    <name type="synonym">Balsam pear</name>
    <dbReference type="NCBI Taxonomy" id="3673"/>
    <lineage>
        <taxon>Eukaryota</taxon>
        <taxon>Viridiplantae</taxon>
        <taxon>Streptophyta</taxon>
        <taxon>Embryophyta</taxon>
        <taxon>Tracheophyta</taxon>
        <taxon>Spermatophyta</taxon>
        <taxon>Magnoliopsida</taxon>
        <taxon>eudicotyledons</taxon>
        <taxon>Gunneridae</taxon>
        <taxon>Pentapetalae</taxon>
        <taxon>rosids</taxon>
        <taxon>fabids</taxon>
        <taxon>Cucurbitales</taxon>
        <taxon>Cucurbitaceae</taxon>
        <taxon>Momordiceae</taxon>
        <taxon>Momordica</taxon>
    </lineage>
</organism>
<evidence type="ECO:0000313" key="13">
    <source>
        <dbReference type="RefSeq" id="XP_022152745.1"/>
    </source>
</evidence>
<dbReference type="GO" id="GO:0090332">
    <property type="term" value="P:stomatal closure"/>
    <property type="evidence" value="ECO:0007669"/>
    <property type="project" value="TreeGrafter"/>
</dbReference>
<accession>A0A6J1DEU0</accession>
<dbReference type="Proteomes" id="UP000504603">
    <property type="component" value="Unplaced"/>
</dbReference>
<dbReference type="KEGG" id="mcha:111020392"/>
<dbReference type="RefSeq" id="XP_022152745.1">
    <property type="nucleotide sequence ID" value="XM_022297053.1"/>
</dbReference>
<evidence type="ECO:0000256" key="8">
    <source>
        <dbReference type="ARBA" id="ARBA00023065"/>
    </source>
</evidence>
<keyword evidence="7 11" id="KW-1133">Transmembrane helix</keyword>
<dbReference type="InterPro" id="IPR038665">
    <property type="entry name" value="Voltage-dep_anion_channel_sf"/>
</dbReference>
<keyword evidence="8" id="KW-0406">Ion transport</keyword>
<feature type="transmembrane region" description="Helical" evidence="11">
    <location>
        <begin position="424"/>
        <end position="444"/>
    </location>
</feature>
<protein>
    <submittedName>
        <fullName evidence="13">Guard cell S-type anion channel SLAC1</fullName>
    </submittedName>
</protein>
<dbReference type="GO" id="GO:0012505">
    <property type="term" value="C:endomembrane system"/>
    <property type="evidence" value="ECO:0007669"/>
    <property type="project" value="UniProtKB-SubCell"/>
</dbReference>
<dbReference type="PANTHER" id="PTHR31269">
    <property type="entry name" value="S-TYPE ANION CHANNEL SLAH3"/>
    <property type="match status" value="1"/>
</dbReference>
<feature type="transmembrane region" description="Helical" evidence="11">
    <location>
        <begin position="393"/>
        <end position="412"/>
    </location>
</feature>
<dbReference type="GO" id="GO:0005886">
    <property type="term" value="C:plasma membrane"/>
    <property type="evidence" value="ECO:0007669"/>
    <property type="project" value="UniProtKB-SubCell"/>
</dbReference>
<dbReference type="AlphaFoldDB" id="A0A6J1DEU0"/>
<dbReference type="InterPro" id="IPR004695">
    <property type="entry name" value="SLAC1/Mae1/Ssu1/TehA"/>
</dbReference>
<feature type="region of interest" description="Disordered" evidence="10">
    <location>
        <begin position="119"/>
        <end position="154"/>
    </location>
</feature>
<evidence type="ECO:0000256" key="5">
    <source>
        <dbReference type="ARBA" id="ARBA00022475"/>
    </source>
</evidence>
<evidence type="ECO:0000256" key="6">
    <source>
        <dbReference type="ARBA" id="ARBA00022692"/>
    </source>
</evidence>
<keyword evidence="5" id="KW-1003">Cell membrane</keyword>
<feature type="compositionally biased region" description="Basic and acidic residues" evidence="10">
    <location>
        <begin position="73"/>
        <end position="84"/>
    </location>
</feature>
<dbReference type="GO" id="GO:0006873">
    <property type="term" value="P:intracellular monoatomic ion homeostasis"/>
    <property type="evidence" value="ECO:0007669"/>
    <property type="project" value="InterPro"/>
</dbReference>
<dbReference type="InterPro" id="IPR030183">
    <property type="entry name" value="SLAC/SLAH"/>
</dbReference>
<dbReference type="PANTHER" id="PTHR31269:SF11">
    <property type="entry name" value="GUARD CELL S-TYPE ANION CHANNEL SLAC1"/>
    <property type="match status" value="1"/>
</dbReference>
<evidence type="ECO:0000256" key="4">
    <source>
        <dbReference type="ARBA" id="ARBA00022448"/>
    </source>
</evidence>
<feature type="transmembrane region" description="Helical" evidence="11">
    <location>
        <begin position="450"/>
        <end position="468"/>
    </location>
</feature>